<evidence type="ECO:0000313" key="5">
    <source>
        <dbReference type="Proteomes" id="UP001241748"/>
    </source>
</evidence>
<evidence type="ECO:0000256" key="3">
    <source>
        <dbReference type="SAM" id="Phobius"/>
    </source>
</evidence>
<evidence type="ECO:0000256" key="1">
    <source>
        <dbReference type="ARBA" id="ARBA00004241"/>
    </source>
</evidence>
<keyword evidence="5" id="KW-1185">Reference proteome</keyword>
<gene>
    <name evidence="4" type="ORF">P5G62_001160</name>
</gene>
<dbReference type="Pfam" id="PF07963">
    <property type="entry name" value="N_methyl"/>
    <property type="match status" value="1"/>
</dbReference>
<sequence>MQRDERGFTLVEVLATMVILSIIGVTIWSVFFQGYSFSQKAISKNFMHQETNLLISNLTKIHQTAKQYEILNTSSNCEVTVKITNKDNTTRTDIFTHPKMCFKFDITNTAVNPINPNLTDVQLLLTTSDKNIADNTITIDTFLYRVKGVKYK</sequence>
<comment type="caution">
    <text evidence="4">The sequence shown here is derived from an EMBL/GenBank/DDBJ whole genome shotgun (WGS) entry which is preliminary data.</text>
</comment>
<accession>A0ABV4YLZ1</accession>
<dbReference type="NCBIfam" id="TIGR02532">
    <property type="entry name" value="IV_pilin_GFxxxE"/>
    <property type="match status" value="1"/>
</dbReference>
<protein>
    <submittedName>
        <fullName evidence="4">Type II secretion system protein</fullName>
    </submittedName>
</protein>
<feature type="transmembrane region" description="Helical" evidence="3">
    <location>
        <begin position="7"/>
        <end position="31"/>
    </location>
</feature>
<dbReference type="PROSITE" id="PS00409">
    <property type="entry name" value="PROKAR_NTER_METHYL"/>
    <property type="match status" value="1"/>
</dbReference>
<dbReference type="RefSeq" id="WP_306076129.1">
    <property type="nucleotide sequence ID" value="NZ_JAROBZ020000001.1"/>
</dbReference>
<keyword evidence="3" id="KW-0812">Transmembrane</keyword>
<keyword evidence="3" id="KW-1133">Transmembrane helix</keyword>
<keyword evidence="2" id="KW-0178">Competence</keyword>
<comment type="subcellular location">
    <subcellularLocation>
        <location evidence="1">Cell surface</location>
    </subcellularLocation>
</comment>
<name>A0ABV4YLZ1_9BACI</name>
<dbReference type="EMBL" id="JAROBZ020000001">
    <property type="protein sequence ID" value="MFB3165748.1"/>
    <property type="molecule type" value="Genomic_DNA"/>
</dbReference>
<keyword evidence="3" id="KW-0472">Membrane</keyword>
<dbReference type="Proteomes" id="UP001241748">
    <property type="component" value="Unassembled WGS sequence"/>
</dbReference>
<evidence type="ECO:0000313" key="4">
    <source>
        <dbReference type="EMBL" id="MFB3165748.1"/>
    </source>
</evidence>
<proteinExistence type="predicted"/>
<dbReference type="InterPro" id="IPR012902">
    <property type="entry name" value="N_methyl_site"/>
</dbReference>
<reference evidence="4 5" key="1">
    <citation type="submission" date="2024-05" db="EMBL/GenBank/DDBJ databases">
        <authorList>
            <person name="Venkateswaran K."/>
        </authorList>
    </citation>
    <scope>NUCLEOTIDE SEQUENCE [LARGE SCALE GENOMIC DNA]</scope>
    <source>
        <strain evidence="4 5">179-C4-2-HS</strain>
    </source>
</reference>
<evidence type="ECO:0000256" key="2">
    <source>
        <dbReference type="ARBA" id="ARBA00023287"/>
    </source>
</evidence>
<organism evidence="4 5">
    <name type="scientific">Neobacillus driksii</name>
    <dbReference type="NCBI Taxonomy" id="3035913"/>
    <lineage>
        <taxon>Bacteria</taxon>
        <taxon>Bacillati</taxon>
        <taxon>Bacillota</taxon>
        <taxon>Bacilli</taxon>
        <taxon>Bacillales</taxon>
        <taxon>Bacillaceae</taxon>
        <taxon>Neobacillus</taxon>
    </lineage>
</organism>